<comment type="caution">
    <text evidence="1">The sequence shown here is derived from an EMBL/GenBank/DDBJ whole genome shotgun (WGS) entry which is preliminary data.</text>
</comment>
<dbReference type="STRING" id="23.BEL05_05035"/>
<sequence>MLETLLSKLSLIDYKYEKIREATECDFNIFSLLRSESDEVALHSRFIGELLNPKGSHNKGALFQELLLKQLALNSEMFLGEFTLEVERSMGKYGRIDLLLVGEHDVIVIENKIYAQDQPKQMERYSQAIGENYGSKAHHLYYLTLSGELPSVESLGNLEAGSVQCISYSIVIKEWIDSCARTVYDSPLLRETIIQYKKLIEKLTGQTLTETHKMEITDLLLEGKNFKYALQIEEVVKDVKAELQKTVWIGLRDSLSKHGYYFNFVNHLFDEVGMDVCKGFYQANNRSRYHGLEQRVLTFGEYGVHLYLEVEDRFYYGFTVSKNNQRGLYKDELLSAVPKLDNHLKKLIGNNAESKWWLGWKYSDDKINFRNFNEENSAKLADAVYRQNWIDSVTKDIVNLIKQCNADCNALAR</sequence>
<accession>A0A1E5IQW1</accession>
<evidence type="ECO:0008006" key="3">
    <source>
        <dbReference type="Google" id="ProtNLM"/>
    </source>
</evidence>
<organism evidence="1 2">
    <name type="scientific">Shewanella colwelliana</name>
    <name type="common">Alteromonas colwelliana</name>
    <dbReference type="NCBI Taxonomy" id="23"/>
    <lineage>
        <taxon>Bacteria</taxon>
        <taxon>Pseudomonadati</taxon>
        <taxon>Pseudomonadota</taxon>
        <taxon>Gammaproteobacteria</taxon>
        <taxon>Alteromonadales</taxon>
        <taxon>Shewanellaceae</taxon>
        <taxon>Shewanella</taxon>
    </lineage>
</organism>
<dbReference type="Pfam" id="PF14281">
    <property type="entry name" value="PDDEXK_4"/>
    <property type="match status" value="1"/>
</dbReference>
<dbReference type="EMBL" id="MCBT01000048">
    <property type="protein sequence ID" value="OEG72343.1"/>
    <property type="molecule type" value="Genomic_DNA"/>
</dbReference>
<evidence type="ECO:0000313" key="2">
    <source>
        <dbReference type="Proteomes" id="UP000095230"/>
    </source>
</evidence>
<gene>
    <name evidence="1" type="ORF">BEL05_05035</name>
</gene>
<dbReference type="Proteomes" id="UP000095230">
    <property type="component" value="Unassembled WGS sequence"/>
</dbReference>
<proteinExistence type="predicted"/>
<reference evidence="1 2" key="1">
    <citation type="submission" date="2016-07" db="EMBL/GenBank/DDBJ databases">
        <title>Whole-genome of two Shewanella species isolated from a digestive organ of sea cucumber Apostichopus japonicus Selenka 1867.</title>
        <authorList>
            <person name="Hong H.-H."/>
            <person name="Choi H."/>
            <person name="Cheon S."/>
            <person name="Oh J.-S."/>
            <person name="Lee H.-G."/>
            <person name="Park C."/>
        </authorList>
    </citation>
    <scope>NUCLEOTIDE SEQUENCE [LARGE SCALE GENOMIC DNA]</scope>
    <source>
        <strain evidence="1 2">CSB03KR</strain>
    </source>
</reference>
<name>A0A1E5IQW1_SHECO</name>
<dbReference type="InterPro" id="IPR029470">
    <property type="entry name" value="PDDEXK_4"/>
</dbReference>
<protein>
    <recommendedName>
        <fullName evidence="3">PD-(D/E)XK nuclease superfamily protein</fullName>
    </recommendedName>
</protein>
<dbReference type="RefSeq" id="WP_069672154.1">
    <property type="nucleotide sequence ID" value="NZ_MCBT01000048.1"/>
</dbReference>
<dbReference type="AlphaFoldDB" id="A0A1E5IQW1"/>
<evidence type="ECO:0000313" key="1">
    <source>
        <dbReference type="EMBL" id="OEG72343.1"/>
    </source>
</evidence>
<dbReference type="OrthoDB" id="6346224at2"/>